<feature type="compositionally biased region" description="Acidic residues" evidence="1">
    <location>
        <begin position="296"/>
        <end position="305"/>
    </location>
</feature>
<keyword evidence="2" id="KW-1133">Transmembrane helix</keyword>
<evidence type="ECO:0000313" key="4">
    <source>
        <dbReference type="Proteomes" id="UP001174694"/>
    </source>
</evidence>
<organism evidence="3 4">
    <name type="scientific">Pleurostoma richardsiae</name>
    <dbReference type="NCBI Taxonomy" id="41990"/>
    <lineage>
        <taxon>Eukaryota</taxon>
        <taxon>Fungi</taxon>
        <taxon>Dikarya</taxon>
        <taxon>Ascomycota</taxon>
        <taxon>Pezizomycotina</taxon>
        <taxon>Sordariomycetes</taxon>
        <taxon>Sordariomycetidae</taxon>
        <taxon>Calosphaeriales</taxon>
        <taxon>Pleurostomataceae</taxon>
        <taxon>Pleurostoma</taxon>
    </lineage>
</organism>
<reference evidence="3" key="1">
    <citation type="submission" date="2022-07" db="EMBL/GenBank/DDBJ databases">
        <title>Fungi with potential for degradation of polypropylene.</title>
        <authorList>
            <person name="Gostincar C."/>
        </authorList>
    </citation>
    <scope>NUCLEOTIDE SEQUENCE</scope>
    <source>
        <strain evidence="3">EXF-13308</strain>
    </source>
</reference>
<evidence type="ECO:0000313" key="3">
    <source>
        <dbReference type="EMBL" id="KAJ9148634.1"/>
    </source>
</evidence>
<feature type="compositionally biased region" description="Acidic residues" evidence="1">
    <location>
        <begin position="272"/>
        <end position="283"/>
    </location>
</feature>
<evidence type="ECO:0000256" key="1">
    <source>
        <dbReference type="SAM" id="MobiDB-lite"/>
    </source>
</evidence>
<keyword evidence="2" id="KW-0812">Transmembrane</keyword>
<protein>
    <submittedName>
        <fullName evidence="3">Uncharacterized protein</fullName>
    </submittedName>
</protein>
<feature type="compositionally biased region" description="Basic and acidic residues" evidence="1">
    <location>
        <begin position="284"/>
        <end position="295"/>
    </location>
</feature>
<keyword evidence="4" id="KW-1185">Reference proteome</keyword>
<name>A0AA38VJZ7_9PEZI</name>
<comment type="caution">
    <text evidence="3">The sequence shown here is derived from an EMBL/GenBank/DDBJ whole genome shotgun (WGS) entry which is preliminary data.</text>
</comment>
<feature type="transmembrane region" description="Helical" evidence="2">
    <location>
        <begin position="20"/>
        <end position="43"/>
    </location>
</feature>
<accession>A0AA38VJZ7</accession>
<feature type="region of interest" description="Disordered" evidence="1">
    <location>
        <begin position="166"/>
        <end position="185"/>
    </location>
</feature>
<dbReference type="AlphaFoldDB" id="A0AA38VJZ7"/>
<dbReference type="Proteomes" id="UP001174694">
    <property type="component" value="Unassembled WGS sequence"/>
</dbReference>
<keyword evidence="2" id="KW-0472">Membrane</keyword>
<gene>
    <name evidence="3" type="ORF">NKR23_g4873</name>
</gene>
<dbReference type="EMBL" id="JANBVO010000012">
    <property type="protein sequence ID" value="KAJ9148634.1"/>
    <property type="molecule type" value="Genomic_DNA"/>
</dbReference>
<evidence type="ECO:0000256" key="2">
    <source>
        <dbReference type="SAM" id="Phobius"/>
    </source>
</evidence>
<proteinExistence type="predicted"/>
<sequence>MAPIRARQSPPGCPSADNPGGWRIAAVLFICLSIFVAALGGFWSRRLQCRVRDLHHAQGARDRALRAAVRDANAAKAECGRACRRYDLLRSWHDQQHDELVGLRSQVRGRARETEHLHVERRALFKQIAALQRHASELRRKVEGHGGELDDRDRELRELKLQVMFSEAESSDMPPERPESPVEEVAPPYREVERGRALLVPAEVGAGARRSVAAILEGEDTEYLPSSPVRVPVFLEGEDTEYLPSSPVRVPVFLEGVDGPRDLLHPSVFAIEDDSPGVDDDADVDHQIDTPVREEKDEEMEEEPLGDPFQDFSGIHIYPEED</sequence>
<feature type="region of interest" description="Disordered" evidence="1">
    <location>
        <begin position="272"/>
        <end position="322"/>
    </location>
</feature>